<dbReference type="InterPro" id="IPR027417">
    <property type="entry name" value="P-loop_NTPase"/>
</dbReference>
<dbReference type="EMBL" id="HBEA01006157">
    <property type="protein sequence ID" value="CAD8255227.1"/>
    <property type="molecule type" value="Transcribed_RNA"/>
</dbReference>
<dbReference type="Pfam" id="PF21516">
    <property type="entry name" value="YqeH-like_C"/>
    <property type="match status" value="1"/>
</dbReference>
<dbReference type="InterPro" id="IPR006073">
    <property type="entry name" value="GTP-bd"/>
</dbReference>
<accession>A0A7R9U5B0</accession>
<protein>
    <recommendedName>
        <fullName evidence="1">CP-type G domain-containing protein</fullName>
    </recommendedName>
</protein>
<dbReference type="GO" id="GO:0005525">
    <property type="term" value="F:GTP binding"/>
    <property type="evidence" value="ECO:0007669"/>
    <property type="project" value="InterPro"/>
</dbReference>
<dbReference type="InterPro" id="IPR050896">
    <property type="entry name" value="Mito_lipid_metab_GTPase"/>
</dbReference>
<feature type="domain" description="CP-type G" evidence="1">
    <location>
        <begin position="238"/>
        <end position="436"/>
    </location>
</feature>
<dbReference type="Pfam" id="PF01926">
    <property type="entry name" value="MMR_HSR1"/>
    <property type="match status" value="1"/>
</dbReference>
<dbReference type="SUPFAM" id="SSF52540">
    <property type="entry name" value="P-loop containing nucleoside triphosphate hydrolases"/>
    <property type="match status" value="1"/>
</dbReference>
<proteinExistence type="predicted"/>
<gene>
    <name evidence="2" type="ORF">PPYR1160_LOCUS4719</name>
</gene>
<dbReference type="GO" id="GO:0005739">
    <property type="term" value="C:mitochondrion"/>
    <property type="evidence" value="ECO:0007669"/>
    <property type="project" value="TreeGrafter"/>
</dbReference>
<dbReference type="AlphaFoldDB" id="A0A7R9U5B0"/>
<dbReference type="PANTHER" id="PTHR46434">
    <property type="entry name" value="GENETIC INTERACTOR OF PROHIBITINS 3, MITOCHONDRIAL"/>
    <property type="match status" value="1"/>
</dbReference>
<dbReference type="Gene3D" id="3.40.50.300">
    <property type="entry name" value="P-loop containing nucleotide triphosphate hydrolases"/>
    <property type="match status" value="1"/>
</dbReference>
<name>A0A7R9U5B0_9STRA</name>
<sequence length="617" mass="67873">MICKGPRRLFSGLLGLSMFSLFLRRTATLRPVLARRGLVRASYIRAFCRAESGESDEGFDPFAPDDDMGARLAQAEFEAKGGRMQAPAFLDDSEFADDVDPDSELLLESFKVVVQADKCPGCGVKFQTDMPNEPGYVPKEKLQALVEASKEPEQTLLETEDGERLVLDLEDENNAALAEANAAEAGGTETQLLGEDAVVLNKPPKKFKDPKEVVCARCYKLRYYGKVDSELRAGWSTVETLTPKAFEDTISVLRDVDCLVVYVTDIFDFHGSVLTNIRRLVGANEVIVAANKADLLPKDMKPDRVRQWITKEMRALGLGDVRNSNVHLISCFTGYGVKSLLRAVRERAAVKQCDVYVVGAANVGKSTFINKLVDITERAAGKKPAPKGKRNRGKAAADLRFGAVTTSVLPGTTLGMVRIRLDKQTSLYDTPGLMLSHQLTSRLESDELGKVVPQKRVDHVTLRLLPQKTMMLGALAHIDFVDGSPALFTAFVSNDVKVHPTQTEKVPDLLEKRIGDVLYPPSTRERYDALGSWVRHEVTIEGRGWNEAAKDIVLGGLGWVAVTGTGNLKIGITVPRGVRVGLREPLMPFEARWTTAKYTGVRSRKIGKKTKTGGRRN</sequence>
<evidence type="ECO:0000313" key="2">
    <source>
        <dbReference type="EMBL" id="CAD8255227.1"/>
    </source>
</evidence>
<dbReference type="CDD" id="cd01855">
    <property type="entry name" value="YqeH"/>
    <property type="match status" value="1"/>
</dbReference>
<reference evidence="2" key="1">
    <citation type="submission" date="2021-01" db="EMBL/GenBank/DDBJ databases">
        <authorList>
            <person name="Corre E."/>
            <person name="Pelletier E."/>
            <person name="Niang G."/>
            <person name="Scheremetjew M."/>
            <person name="Finn R."/>
            <person name="Kale V."/>
            <person name="Holt S."/>
            <person name="Cochrane G."/>
            <person name="Meng A."/>
            <person name="Brown T."/>
            <person name="Cohen L."/>
        </authorList>
    </citation>
    <scope>NUCLEOTIDE SEQUENCE</scope>
    <source>
        <strain evidence="2">CCMP2078</strain>
    </source>
</reference>
<organism evidence="2">
    <name type="scientific">Pinguiococcus pyrenoidosus</name>
    <dbReference type="NCBI Taxonomy" id="172671"/>
    <lineage>
        <taxon>Eukaryota</taxon>
        <taxon>Sar</taxon>
        <taxon>Stramenopiles</taxon>
        <taxon>Ochrophyta</taxon>
        <taxon>Pinguiophyceae</taxon>
        <taxon>Pinguiochrysidales</taxon>
        <taxon>Pinguiochrysidaceae</taxon>
        <taxon>Pinguiococcus</taxon>
    </lineage>
</organism>
<dbReference type="InterPro" id="IPR048422">
    <property type="entry name" value="NOA1/YqeH-like_C"/>
</dbReference>
<dbReference type="InterPro" id="IPR030378">
    <property type="entry name" value="G_CP_dom"/>
</dbReference>
<dbReference type="PANTHER" id="PTHR46434:SF1">
    <property type="entry name" value="GENETIC INTERACTOR OF PROHIBITINS 3, MITOCHONDRIAL"/>
    <property type="match status" value="1"/>
</dbReference>
<evidence type="ECO:0000259" key="1">
    <source>
        <dbReference type="PROSITE" id="PS51721"/>
    </source>
</evidence>
<dbReference type="PROSITE" id="PS51721">
    <property type="entry name" value="G_CP"/>
    <property type="match status" value="1"/>
</dbReference>